<keyword evidence="3" id="KW-1185">Reference proteome</keyword>
<dbReference type="InterPro" id="IPR036388">
    <property type="entry name" value="WH-like_DNA-bd_sf"/>
</dbReference>
<organism evidence="2 3">
    <name type="scientific">Streptomyces sulfonofaciens</name>
    <dbReference type="NCBI Taxonomy" id="68272"/>
    <lineage>
        <taxon>Bacteria</taxon>
        <taxon>Bacillati</taxon>
        <taxon>Actinomycetota</taxon>
        <taxon>Actinomycetes</taxon>
        <taxon>Kitasatosporales</taxon>
        <taxon>Streptomycetaceae</taxon>
        <taxon>Streptomyces</taxon>
    </lineage>
</organism>
<evidence type="ECO:0000313" key="2">
    <source>
        <dbReference type="EMBL" id="GHH69533.1"/>
    </source>
</evidence>
<dbReference type="RefSeq" id="WP_229924272.1">
    <property type="nucleotide sequence ID" value="NZ_BNCD01000001.1"/>
</dbReference>
<sequence>MTQESHVHGVDEQLCSAGMDLYTRALQEGRIPPRDADAAPCTVELGLLYPDGEGMRWLRPLAPSIALPRLLHTVEADIERRRRSEVALADAFQPLMALDAENAFSHSRTMITMLRGIQPINAAIRQAAMESSKEVLTVQPGGTRPPTALTGVLPVEQAMLDRGARMRTLYQHTSRHAPAVLAHYEQLVGDVEVRTLNEVTERLVILDRRVAFVPANTDRTAALVVRHPALVAYLATTFERLWDLATPMWPRPARQVPADDGVTPRQRAIAALLIEGLTDDKIALRLAMNVRTVRVHIAKLADILGTGSRAQLGYRIGQSGILEQDL</sequence>
<dbReference type="AlphaFoldDB" id="A0A919FNS6"/>
<comment type="caution">
    <text evidence="2">The sequence shown here is derived from an EMBL/GenBank/DDBJ whole genome shotgun (WGS) entry which is preliminary data.</text>
</comment>
<dbReference type="PANTHER" id="PTHR34293">
    <property type="entry name" value="HTH-TYPE TRANSCRIPTIONAL REGULATOR TRMBL2"/>
    <property type="match status" value="1"/>
</dbReference>
<dbReference type="InterPro" id="IPR051797">
    <property type="entry name" value="TrmB-like"/>
</dbReference>
<gene>
    <name evidence="2" type="ORF">GCM10018793_02120</name>
</gene>
<evidence type="ECO:0000259" key="1">
    <source>
        <dbReference type="PROSITE" id="PS50043"/>
    </source>
</evidence>
<dbReference type="InterPro" id="IPR016032">
    <property type="entry name" value="Sig_transdc_resp-reg_C-effctor"/>
</dbReference>
<dbReference type="Proteomes" id="UP000603708">
    <property type="component" value="Unassembled WGS sequence"/>
</dbReference>
<dbReference type="GO" id="GO:0003677">
    <property type="term" value="F:DNA binding"/>
    <property type="evidence" value="ECO:0007669"/>
    <property type="project" value="InterPro"/>
</dbReference>
<name>A0A919FNS6_9ACTN</name>
<dbReference type="EMBL" id="BNCD01000001">
    <property type="protein sequence ID" value="GHH69533.1"/>
    <property type="molecule type" value="Genomic_DNA"/>
</dbReference>
<dbReference type="InterPro" id="IPR000792">
    <property type="entry name" value="Tscrpt_reg_LuxR_C"/>
</dbReference>
<reference evidence="2" key="1">
    <citation type="journal article" date="2014" name="Int. J. Syst. Evol. Microbiol.">
        <title>Complete genome sequence of Corynebacterium casei LMG S-19264T (=DSM 44701T), isolated from a smear-ripened cheese.</title>
        <authorList>
            <consortium name="US DOE Joint Genome Institute (JGI-PGF)"/>
            <person name="Walter F."/>
            <person name="Albersmeier A."/>
            <person name="Kalinowski J."/>
            <person name="Ruckert C."/>
        </authorList>
    </citation>
    <scope>NUCLEOTIDE SEQUENCE</scope>
    <source>
        <strain evidence="2">JCM 5069</strain>
    </source>
</reference>
<reference evidence="2" key="2">
    <citation type="submission" date="2020-09" db="EMBL/GenBank/DDBJ databases">
        <authorList>
            <person name="Sun Q."/>
            <person name="Ohkuma M."/>
        </authorList>
    </citation>
    <scope>NUCLEOTIDE SEQUENCE</scope>
    <source>
        <strain evidence="2">JCM 5069</strain>
    </source>
</reference>
<protein>
    <recommendedName>
        <fullName evidence="1">HTH luxR-type domain-containing protein</fullName>
    </recommendedName>
</protein>
<proteinExistence type="predicted"/>
<dbReference type="Pfam" id="PF00196">
    <property type="entry name" value="GerE"/>
    <property type="match status" value="1"/>
</dbReference>
<evidence type="ECO:0000313" key="3">
    <source>
        <dbReference type="Proteomes" id="UP000603708"/>
    </source>
</evidence>
<dbReference type="SUPFAM" id="SSF46894">
    <property type="entry name" value="C-terminal effector domain of the bipartite response regulators"/>
    <property type="match status" value="1"/>
</dbReference>
<accession>A0A919FNS6</accession>
<dbReference type="SMART" id="SM00421">
    <property type="entry name" value="HTH_LUXR"/>
    <property type="match status" value="1"/>
</dbReference>
<feature type="domain" description="HTH luxR-type" evidence="1">
    <location>
        <begin position="255"/>
        <end position="320"/>
    </location>
</feature>
<dbReference type="PANTHER" id="PTHR34293:SF1">
    <property type="entry name" value="HTH-TYPE TRANSCRIPTIONAL REGULATOR TRMBL2"/>
    <property type="match status" value="1"/>
</dbReference>
<dbReference type="GO" id="GO:0006355">
    <property type="term" value="P:regulation of DNA-templated transcription"/>
    <property type="evidence" value="ECO:0007669"/>
    <property type="project" value="InterPro"/>
</dbReference>
<dbReference type="PROSITE" id="PS50043">
    <property type="entry name" value="HTH_LUXR_2"/>
    <property type="match status" value="1"/>
</dbReference>
<dbReference type="Gene3D" id="1.10.10.10">
    <property type="entry name" value="Winged helix-like DNA-binding domain superfamily/Winged helix DNA-binding domain"/>
    <property type="match status" value="1"/>
</dbReference>